<evidence type="ECO:0000256" key="1">
    <source>
        <dbReference type="ARBA" id="ARBA00004651"/>
    </source>
</evidence>
<evidence type="ECO:0000256" key="3">
    <source>
        <dbReference type="ARBA" id="ARBA00022692"/>
    </source>
</evidence>
<feature type="transmembrane region" description="Helical" evidence="7">
    <location>
        <begin position="107"/>
        <end position="130"/>
    </location>
</feature>
<evidence type="ECO:0000313" key="9">
    <source>
        <dbReference type="EMBL" id="ONG38961.1"/>
    </source>
</evidence>
<dbReference type="AlphaFoldDB" id="A0A1S8CSL8"/>
<feature type="domain" description="MotA/TolQ/ExbB proton channel" evidence="8">
    <location>
        <begin position="68"/>
        <end position="187"/>
    </location>
</feature>
<evidence type="ECO:0000259" key="8">
    <source>
        <dbReference type="Pfam" id="PF01618"/>
    </source>
</evidence>
<keyword evidence="5 7" id="KW-0472">Membrane</keyword>
<dbReference type="InterPro" id="IPR050790">
    <property type="entry name" value="ExbB/TolQ_transport"/>
</dbReference>
<dbReference type="Proteomes" id="UP000192132">
    <property type="component" value="Unassembled WGS sequence"/>
</dbReference>
<dbReference type="GO" id="GO:0017038">
    <property type="term" value="P:protein import"/>
    <property type="evidence" value="ECO:0007669"/>
    <property type="project" value="TreeGrafter"/>
</dbReference>
<dbReference type="PANTHER" id="PTHR30625:SF11">
    <property type="entry name" value="MOTA_TOLQ_EXBB PROTON CHANNEL DOMAIN-CONTAINING PROTEIN"/>
    <property type="match status" value="1"/>
</dbReference>
<feature type="transmembrane region" description="Helical" evidence="7">
    <location>
        <begin position="150"/>
        <end position="175"/>
    </location>
</feature>
<dbReference type="Pfam" id="PF01618">
    <property type="entry name" value="MotA_ExbB"/>
    <property type="match status" value="1"/>
</dbReference>
<dbReference type="OrthoDB" id="4045at2"/>
<dbReference type="EMBL" id="MLCN01000028">
    <property type="protein sequence ID" value="ONG38961.1"/>
    <property type="molecule type" value="Genomic_DNA"/>
</dbReference>
<proteinExistence type="inferred from homology"/>
<keyword evidence="4 7" id="KW-1133">Transmembrane helix</keyword>
<evidence type="ECO:0000256" key="4">
    <source>
        <dbReference type="ARBA" id="ARBA00022989"/>
    </source>
</evidence>
<evidence type="ECO:0000256" key="2">
    <source>
        <dbReference type="ARBA" id="ARBA00022475"/>
    </source>
</evidence>
<keyword evidence="6" id="KW-0813">Transport</keyword>
<evidence type="ECO:0000256" key="5">
    <source>
        <dbReference type="ARBA" id="ARBA00023136"/>
    </source>
</evidence>
<reference evidence="9 10" key="1">
    <citation type="submission" date="2016-10" db="EMBL/GenBank/DDBJ databases">
        <title>Draft Genome sequence of Alkanindiges sp. strain H1.</title>
        <authorList>
            <person name="Subhash Y."/>
            <person name="Lee S."/>
        </authorList>
    </citation>
    <scope>NUCLEOTIDE SEQUENCE [LARGE SCALE GENOMIC DNA]</scope>
    <source>
        <strain evidence="9 10">H1</strain>
    </source>
</reference>
<evidence type="ECO:0000313" key="10">
    <source>
        <dbReference type="Proteomes" id="UP000192132"/>
    </source>
</evidence>
<keyword evidence="2" id="KW-1003">Cell membrane</keyword>
<dbReference type="InterPro" id="IPR002898">
    <property type="entry name" value="MotA_ExbB_proton_chnl"/>
</dbReference>
<comment type="subcellular location">
    <subcellularLocation>
        <location evidence="1">Cell membrane</location>
        <topology evidence="1">Multi-pass membrane protein</topology>
    </subcellularLocation>
    <subcellularLocation>
        <location evidence="6">Membrane</location>
        <topology evidence="6">Multi-pass membrane protein</topology>
    </subcellularLocation>
</comment>
<keyword evidence="6" id="KW-0653">Protein transport</keyword>
<protein>
    <submittedName>
        <fullName evidence="9">Biopolymer transporter ExbB</fullName>
    </submittedName>
</protein>
<evidence type="ECO:0000256" key="7">
    <source>
        <dbReference type="SAM" id="Phobius"/>
    </source>
</evidence>
<comment type="similarity">
    <text evidence="6">Belongs to the exbB/tolQ family.</text>
</comment>
<keyword evidence="3 7" id="KW-0812">Transmembrane</keyword>
<keyword evidence="10" id="KW-1185">Reference proteome</keyword>
<evidence type="ECO:0000256" key="6">
    <source>
        <dbReference type="RuleBase" id="RU004057"/>
    </source>
</evidence>
<gene>
    <name evidence="9" type="ORF">BKE30_10815</name>
</gene>
<accession>A0A1S8CSL8</accession>
<dbReference type="GO" id="GO:0005886">
    <property type="term" value="C:plasma membrane"/>
    <property type="evidence" value="ECO:0007669"/>
    <property type="project" value="UniProtKB-SubCell"/>
</dbReference>
<dbReference type="STRING" id="1907941.BKE30_10815"/>
<feature type="transmembrane region" description="Helical" evidence="7">
    <location>
        <begin position="7"/>
        <end position="27"/>
    </location>
</feature>
<name>A0A1S8CSL8_9GAMM</name>
<organism evidence="9 10">
    <name type="scientific">Alkanindiges hydrocarboniclasticus</name>
    <dbReference type="NCBI Taxonomy" id="1907941"/>
    <lineage>
        <taxon>Bacteria</taxon>
        <taxon>Pseudomonadati</taxon>
        <taxon>Pseudomonadota</taxon>
        <taxon>Gammaproteobacteria</taxon>
        <taxon>Moraxellales</taxon>
        <taxon>Moraxellaceae</taxon>
        <taxon>Alkanindiges</taxon>
    </lineage>
</organism>
<dbReference type="RefSeq" id="WP_076878612.1">
    <property type="nucleotide sequence ID" value="NZ_MLCN01000028.1"/>
</dbReference>
<dbReference type="PANTHER" id="PTHR30625">
    <property type="entry name" value="PROTEIN TOLQ"/>
    <property type="match status" value="1"/>
</dbReference>
<sequence length="225" mass="24383">MWEMVKAGGWLMLPLVICSIAMCAIIIERAIRLRMQKIAPASLTSQISKQLRSGSLSTQALLQLKQHSVLGDILATGIESQPHGFNFTENQMQTRANELVHLLEKNLNFLGTIGAVAPLLGLLGTVIGIIESFMAVNAGGVTDPAMLAAGISQALITTAAGMVVAIPALIAYRYFQRKIVDIAMQLETQGNQLINILFYSEVKPSHLSVNDHLQHPDQGLHYEAS</sequence>
<comment type="caution">
    <text evidence="9">The sequence shown here is derived from an EMBL/GenBank/DDBJ whole genome shotgun (WGS) entry which is preliminary data.</text>
</comment>